<evidence type="ECO:0000313" key="2">
    <source>
        <dbReference type="EMBL" id="KAF5835637.1"/>
    </source>
</evidence>
<evidence type="ECO:0000256" key="1">
    <source>
        <dbReference type="SAM" id="MobiDB-lite"/>
    </source>
</evidence>
<feature type="region of interest" description="Disordered" evidence="1">
    <location>
        <begin position="1"/>
        <end position="46"/>
    </location>
</feature>
<dbReference type="EMBL" id="MU069696">
    <property type="protein sequence ID" value="KAF5835637.1"/>
    <property type="molecule type" value="Genomic_DNA"/>
</dbReference>
<keyword evidence="3" id="KW-1185">Reference proteome</keyword>
<gene>
    <name evidence="2" type="ORF">DUNSADRAFT_7139</name>
</gene>
<feature type="region of interest" description="Disordered" evidence="1">
    <location>
        <begin position="211"/>
        <end position="239"/>
    </location>
</feature>
<reference evidence="2" key="1">
    <citation type="submission" date="2017-08" db="EMBL/GenBank/DDBJ databases">
        <authorList>
            <person name="Polle J.E."/>
            <person name="Barry K."/>
            <person name="Cushman J."/>
            <person name="Schmutz J."/>
            <person name="Tran D."/>
            <person name="Hathwaick L.T."/>
            <person name="Yim W.C."/>
            <person name="Jenkins J."/>
            <person name="Mckie-Krisberg Z.M."/>
            <person name="Prochnik S."/>
            <person name="Lindquist E."/>
            <person name="Dockter R.B."/>
            <person name="Adam C."/>
            <person name="Molina H."/>
            <person name="Bunkerborg J."/>
            <person name="Jin E."/>
            <person name="Buchheim M."/>
            <person name="Magnuson J."/>
        </authorList>
    </citation>
    <scope>NUCLEOTIDE SEQUENCE</scope>
    <source>
        <strain evidence="2">CCAP 19/18</strain>
    </source>
</reference>
<feature type="compositionally biased region" description="Low complexity" evidence="1">
    <location>
        <begin position="10"/>
        <end position="22"/>
    </location>
</feature>
<feature type="region of interest" description="Disordered" evidence="1">
    <location>
        <begin position="258"/>
        <end position="283"/>
    </location>
</feature>
<name>A0ABQ7GM02_DUNSA</name>
<proteinExistence type="predicted"/>
<dbReference type="Proteomes" id="UP000815325">
    <property type="component" value="Unassembled WGS sequence"/>
</dbReference>
<evidence type="ECO:0000313" key="3">
    <source>
        <dbReference type="Proteomes" id="UP000815325"/>
    </source>
</evidence>
<dbReference type="PROSITE" id="PS51257">
    <property type="entry name" value="PROKAR_LIPOPROTEIN"/>
    <property type="match status" value="1"/>
</dbReference>
<comment type="caution">
    <text evidence="2">The sequence shown here is derived from an EMBL/GenBank/DDBJ whole genome shotgun (WGS) entry which is preliminary data.</text>
</comment>
<organism evidence="2 3">
    <name type="scientific">Dunaliella salina</name>
    <name type="common">Green alga</name>
    <name type="synonym">Protococcus salinus</name>
    <dbReference type="NCBI Taxonomy" id="3046"/>
    <lineage>
        <taxon>Eukaryota</taxon>
        <taxon>Viridiplantae</taxon>
        <taxon>Chlorophyta</taxon>
        <taxon>core chlorophytes</taxon>
        <taxon>Chlorophyceae</taxon>
        <taxon>CS clade</taxon>
        <taxon>Chlamydomonadales</taxon>
        <taxon>Dunaliellaceae</taxon>
        <taxon>Dunaliella</taxon>
    </lineage>
</organism>
<protein>
    <submittedName>
        <fullName evidence="2">Uncharacterized protein</fullName>
    </submittedName>
</protein>
<accession>A0ABQ7GM02</accession>
<sequence>MNLELRRRSALSASSSTSTSSSCAANILSQTRRRRHQRADIQQGVARPQLRENADVRCSYRHPWWKARDIFGIDEEDADEEQQAPPPQETKQEPIIMEAVTPYSIFIEIFLDQIGKDPTHPAYQPQDATPKQLARGLWAVLNDEQKGLFNQVFHPLSITLNNEMVATGAEVDNLLERVYQFGCALPEGVKDPVNGVLLAAMRQREDMLYGPEPAYEEPPRVAELSRSSSGQLHEDAPRANSRGGVAWRKLLSASKWEEEEEEHAGLQRPAQPSRPWSALRGMRSENDPDVQLVTRFRAPQPEEEQQHFWQGFVHKCRAAWDVFFPAKQVLSPAGAMRSRLKMILYSDRSGLDLPTLLRIKNQSIAAIAENGSGWEGLSELELQSGWQKSSGERVQLSMPLAHMPERYMLRDSDDYDYEYYDDDDYFDDDDGKVSPILEFPREHTEETAEARAKRQSAFLF</sequence>